<dbReference type="SUPFAM" id="SSF51246">
    <property type="entry name" value="Rudiment single hybrid motif"/>
    <property type="match status" value="1"/>
</dbReference>
<dbReference type="SUPFAM" id="SSF52440">
    <property type="entry name" value="PreATP-grasp domain"/>
    <property type="match status" value="1"/>
</dbReference>
<dbReference type="SUPFAM" id="SSF56059">
    <property type="entry name" value="Glutathione synthetase ATP-binding domain-like"/>
    <property type="match status" value="1"/>
</dbReference>
<feature type="domain" description="Lipoyl-binding" evidence="7">
    <location>
        <begin position="502"/>
        <end position="577"/>
    </location>
</feature>
<dbReference type="InterPro" id="IPR011054">
    <property type="entry name" value="Rudment_hybrid_motif"/>
</dbReference>
<keyword evidence="3 6" id="KW-0547">Nucleotide-binding</keyword>
<dbReference type="SMART" id="SM00878">
    <property type="entry name" value="Biotin_carb_C"/>
    <property type="match status" value="1"/>
</dbReference>
<comment type="caution">
    <text evidence="10">The sequence shown here is derived from an EMBL/GenBank/DDBJ whole genome shotgun (WGS) entry which is preliminary data.</text>
</comment>
<evidence type="ECO:0000259" key="8">
    <source>
        <dbReference type="PROSITE" id="PS50975"/>
    </source>
</evidence>
<dbReference type="InterPro" id="IPR000089">
    <property type="entry name" value="Biotin_lipoyl"/>
</dbReference>
<name>A0ABW3VML6_9PSEU</name>
<evidence type="ECO:0000259" key="7">
    <source>
        <dbReference type="PROSITE" id="PS50968"/>
    </source>
</evidence>
<dbReference type="InterPro" id="IPR011053">
    <property type="entry name" value="Single_hybrid_motif"/>
</dbReference>
<dbReference type="InterPro" id="IPR011761">
    <property type="entry name" value="ATP-grasp"/>
</dbReference>
<keyword evidence="2" id="KW-0436">Ligase</keyword>
<feature type="domain" description="Biotin carboxylation" evidence="9">
    <location>
        <begin position="3"/>
        <end position="447"/>
    </location>
</feature>
<evidence type="ECO:0000256" key="1">
    <source>
        <dbReference type="ARBA" id="ARBA00001953"/>
    </source>
</evidence>
<dbReference type="PANTHER" id="PTHR18866:SF126">
    <property type="entry name" value="BIOTIN CARBOXYLASE"/>
    <property type="match status" value="1"/>
</dbReference>
<keyword evidence="5" id="KW-0092">Biotin</keyword>
<evidence type="ECO:0000256" key="2">
    <source>
        <dbReference type="ARBA" id="ARBA00022598"/>
    </source>
</evidence>
<evidence type="ECO:0000256" key="3">
    <source>
        <dbReference type="ARBA" id="ARBA00022741"/>
    </source>
</evidence>
<comment type="cofactor">
    <cofactor evidence="1">
        <name>biotin</name>
        <dbReference type="ChEBI" id="CHEBI:57586"/>
    </cofactor>
</comment>
<dbReference type="PROSITE" id="PS50979">
    <property type="entry name" value="BC"/>
    <property type="match status" value="1"/>
</dbReference>
<dbReference type="Pfam" id="PF02785">
    <property type="entry name" value="Biotin_carb_C"/>
    <property type="match status" value="1"/>
</dbReference>
<evidence type="ECO:0000313" key="11">
    <source>
        <dbReference type="Proteomes" id="UP001597182"/>
    </source>
</evidence>
<dbReference type="PANTHER" id="PTHR18866">
    <property type="entry name" value="CARBOXYLASE:PYRUVATE/ACETYL-COA/PROPIONYL-COA CARBOXYLASE"/>
    <property type="match status" value="1"/>
</dbReference>
<dbReference type="CDD" id="cd06850">
    <property type="entry name" value="biotinyl_domain"/>
    <property type="match status" value="1"/>
</dbReference>
<dbReference type="PROSITE" id="PS50975">
    <property type="entry name" value="ATP_GRASP"/>
    <property type="match status" value="1"/>
</dbReference>
<keyword evidence="4 6" id="KW-0067">ATP-binding</keyword>
<keyword evidence="11" id="KW-1185">Reference proteome</keyword>
<dbReference type="InterPro" id="IPR001882">
    <property type="entry name" value="Biotin_BS"/>
</dbReference>
<reference evidence="11" key="1">
    <citation type="journal article" date="2019" name="Int. J. Syst. Evol. Microbiol.">
        <title>The Global Catalogue of Microorganisms (GCM) 10K type strain sequencing project: providing services to taxonomists for standard genome sequencing and annotation.</title>
        <authorList>
            <consortium name="The Broad Institute Genomics Platform"/>
            <consortium name="The Broad Institute Genome Sequencing Center for Infectious Disease"/>
            <person name="Wu L."/>
            <person name="Ma J."/>
        </authorList>
    </citation>
    <scope>NUCLEOTIDE SEQUENCE [LARGE SCALE GENOMIC DNA]</scope>
    <source>
        <strain evidence="11">CCUG 49018</strain>
    </source>
</reference>
<organism evidence="10 11">
    <name type="scientific">Pseudonocardia benzenivorans</name>
    <dbReference type="NCBI Taxonomy" id="228005"/>
    <lineage>
        <taxon>Bacteria</taxon>
        <taxon>Bacillati</taxon>
        <taxon>Actinomycetota</taxon>
        <taxon>Actinomycetes</taxon>
        <taxon>Pseudonocardiales</taxon>
        <taxon>Pseudonocardiaceae</taxon>
        <taxon>Pseudonocardia</taxon>
    </lineage>
</organism>
<dbReference type="InterPro" id="IPR016185">
    <property type="entry name" value="PreATP-grasp_dom_sf"/>
</dbReference>
<evidence type="ECO:0000313" key="10">
    <source>
        <dbReference type="EMBL" id="MFD1236532.1"/>
    </source>
</evidence>
<dbReference type="Gene3D" id="3.30.470.20">
    <property type="entry name" value="ATP-grasp fold, B domain"/>
    <property type="match status" value="1"/>
</dbReference>
<dbReference type="SUPFAM" id="SSF51230">
    <property type="entry name" value="Single hybrid motif"/>
    <property type="match status" value="1"/>
</dbReference>
<dbReference type="InterPro" id="IPR005482">
    <property type="entry name" value="Biotin_COase_C"/>
</dbReference>
<dbReference type="Pfam" id="PF00364">
    <property type="entry name" value="Biotin_lipoyl"/>
    <property type="match status" value="1"/>
</dbReference>
<dbReference type="Gene3D" id="2.40.50.100">
    <property type="match status" value="1"/>
</dbReference>
<dbReference type="Pfam" id="PF02786">
    <property type="entry name" value="CPSase_L_D2"/>
    <property type="match status" value="1"/>
</dbReference>
<protein>
    <submittedName>
        <fullName evidence="10">Acetyl/propionyl/methylcrotonyl-CoA carboxylase subunit alpha</fullName>
    </submittedName>
</protein>
<dbReference type="InterPro" id="IPR005479">
    <property type="entry name" value="CPAse_ATP-bd"/>
</dbReference>
<dbReference type="PROSITE" id="PS00867">
    <property type="entry name" value="CPSASE_2"/>
    <property type="match status" value="1"/>
</dbReference>
<gene>
    <name evidence="10" type="ORF">ACFQ34_24875</name>
</gene>
<proteinExistence type="predicted"/>
<feature type="domain" description="ATP-grasp" evidence="8">
    <location>
        <begin position="122"/>
        <end position="319"/>
    </location>
</feature>
<dbReference type="EMBL" id="JBHTMB010000229">
    <property type="protein sequence ID" value="MFD1236532.1"/>
    <property type="molecule type" value="Genomic_DNA"/>
</dbReference>
<dbReference type="PROSITE" id="PS00866">
    <property type="entry name" value="CPSASE_1"/>
    <property type="match status" value="1"/>
</dbReference>
<evidence type="ECO:0000256" key="6">
    <source>
        <dbReference type="PROSITE-ProRule" id="PRU00409"/>
    </source>
</evidence>
<evidence type="ECO:0000256" key="4">
    <source>
        <dbReference type="ARBA" id="ARBA00022840"/>
    </source>
</evidence>
<accession>A0ABW3VML6</accession>
<dbReference type="InterPro" id="IPR005481">
    <property type="entry name" value="BC-like_N"/>
</dbReference>
<dbReference type="Pfam" id="PF00289">
    <property type="entry name" value="Biotin_carb_N"/>
    <property type="match status" value="1"/>
</dbReference>
<sequence length="583" mass="60383">MRKIETVLVANRGEIAVRIVRACHDAGLRAVAVYADPDAGAPHTLLADEAIRLPGTAPGETYLCAAALLDAAALAGADAVHPGYGFLSEDAGFAQQVVDAGLVWVGPTPEAMRALGDKVSAREIARRVGAPMAPGTSSPVAGADEVEAFAAEHGFPIAIKAAFGGGGRGLKVVHEAAGIASAFESAVREATAAFGRGECFVERFLPQARHVEVQVLADTHGAVAVLGTRDCTVQRRNQKLVEEAPAPFLPDALRETLHASATAICREAGYTSAGTVEFLVGADGTTTFLEVNTRLQVEHPVTEEVTGVDVVGAQLRVAAGEPLDLPAEVPVRGHAIEFRINAEDADRGFAPVPGTVTRFEVPTGPGVRVDTGIAAGGRVGAEYDSLLAKVVVTGRDRAQALARARRVLAETRVDGVPTVLDVHRDVLADPAFTGPDSLGVHTRWIEEEYLPRRRPPEPDPTVGLLRLGRRTLRVSLPGMAVLTGTAAEAVRAGLLAGADRAAGAAAAPDRLLSPMQGTVVQLAVEGGQQVAAGEVVAVVEAMKMENAVRATVSGTVAEVVVKVGDSVAQDALLCRLDLADAPA</sequence>
<evidence type="ECO:0000259" key="9">
    <source>
        <dbReference type="PROSITE" id="PS50979"/>
    </source>
</evidence>
<evidence type="ECO:0000256" key="5">
    <source>
        <dbReference type="ARBA" id="ARBA00023267"/>
    </source>
</evidence>
<dbReference type="PROSITE" id="PS00188">
    <property type="entry name" value="BIOTIN"/>
    <property type="match status" value="1"/>
</dbReference>
<dbReference type="Proteomes" id="UP001597182">
    <property type="component" value="Unassembled WGS sequence"/>
</dbReference>
<dbReference type="PROSITE" id="PS50968">
    <property type="entry name" value="BIOTINYL_LIPOYL"/>
    <property type="match status" value="1"/>
</dbReference>
<dbReference type="InterPro" id="IPR011764">
    <property type="entry name" value="Biotin_carboxylation_dom"/>
</dbReference>
<dbReference type="RefSeq" id="WP_346092279.1">
    <property type="nucleotide sequence ID" value="NZ_BAABKS010000053.1"/>
</dbReference>
<dbReference type="InterPro" id="IPR050856">
    <property type="entry name" value="Biotin_carboxylase_complex"/>
</dbReference>